<accession>A0A3N0YJ99</accession>
<keyword evidence="3" id="KW-1185">Reference proteome</keyword>
<dbReference type="OrthoDB" id="8963287at2759"/>
<reference evidence="2 3" key="1">
    <citation type="submission" date="2018-10" db="EMBL/GenBank/DDBJ databases">
        <title>Genome assembly for a Yunnan-Guizhou Plateau 3E fish, Anabarilius grahami (Regan), and its evolutionary and genetic applications.</title>
        <authorList>
            <person name="Jiang W."/>
        </authorList>
    </citation>
    <scope>NUCLEOTIDE SEQUENCE [LARGE SCALE GENOMIC DNA]</scope>
    <source>
        <strain evidence="2">AG-KIZ</strain>
        <tissue evidence="2">Muscle</tissue>
    </source>
</reference>
<evidence type="ECO:0000313" key="2">
    <source>
        <dbReference type="EMBL" id="ROL45980.1"/>
    </source>
</evidence>
<feature type="region of interest" description="Disordered" evidence="1">
    <location>
        <begin position="89"/>
        <end position="115"/>
    </location>
</feature>
<proteinExistence type="predicted"/>
<name>A0A3N0YJ99_ANAGA</name>
<sequence>MGNFDRPSGVVILFFNVEEEYVEEFVSVCHHATCDNLTLMEGFRCRLDNEIRLVKQQGDSCWMLVDYLWIEGSSFMVGIVQEDSVPSVQTHVTSVTTSDPEPMPTADKALEPARD</sequence>
<gene>
    <name evidence="2" type="ORF">DPX16_15539</name>
</gene>
<evidence type="ECO:0000256" key="1">
    <source>
        <dbReference type="SAM" id="MobiDB-lite"/>
    </source>
</evidence>
<dbReference type="Proteomes" id="UP000281406">
    <property type="component" value="Unassembled WGS sequence"/>
</dbReference>
<protein>
    <submittedName>
        <fullName evidence="2">Uncharacterized protein</fullName>
    </submittedName>
</protein>
<organism evidence="2 3">
    <name type="scientific">Anabarilius grahami</name>
    <name type="common">Kanglang fish</name>
    <name type="synonym">Barilius grahami</name>
    <dbReference type="NCBI Taxonomy" id="495550"/>
    <lineage>
        <taxon>Eukaryota</taxon>
        <taxon>Metazoa</taxon>
        <taxon>Chordata</taxon>
        <taxon>Craniata</taxon>
        <taxon>Vertebrata</taxon>
        <taxon>Euteleostomi</taxon>
        <taxon>Actinopterygii</taxon>
        <taxon>Neopterygii</taxon>
        <taxon>Teleostei</taxon>
        <taxon>Ostariophysi</taxon>
        <taxon>Cypriniformes</taxon>
        <taxon>Xenocyprididae</taxon>
        <taxon>Xenocypridinae</taxon>
        <taxon>Xenocypridinae incertae sedis</taxon>
        <taxon>Anabarilius</taxon>
    </lineage>
</organism>
<dbReference type="EMBL" id="RJVU01042531">
    <property type="protein sequence ID" value="ROL45980.1"/>
    <property type="molecule type" value="Genomic_DNA"/>
</dbReference>
<evidence type="ECO:0000313" key="3">
    <source>
        <dbReference type="Proteomes" id="UP000281406"/>
    </source>
</evidence>
<feature type="compositionally biased region" description="Low complexity" evidence="1">
    <location>
        <begin position="89"/>
        <end position="98"/>
    </location>
</feature>
<dbReference type="AlphaFoldDB" id="A0A3N0YJ99"/>
<comment type="caution">
    <text evidence="2">The sequence shown here is derived from an EMBL/GenBank/DDBJ whole genome shotgun (WGS) entry which is preliminary data.</text>
</comment>